<name>H6RHP6_9BACT</name>
<dbReference type="Pfam" id="PF14088">
    <property type="entry name" value="DUF4268"/>
    <property type="match status" value="1"/>
</dbReference>
<evidence type="ECO:0000259" key="1">
    <source>
        <dbReference type="Pfam" id="PF14088"/>
    </source>
</evidence>
<evidence type="ECO:0000313" key="2">
    <source>
        <dbReference type="EMBL" id="CCG00557.1"/>
    </source>
</evidence>
<gene>
    <name evidence="2" type="ORF">VIS_S3DGC10023</name>
</gene>
<dbReference type="AlphaFoldDB" id="H6RHP6"/>
<feature type="domain" description="DUF4268" evidence="1">
    <location>
        <begin position="10"/>
        <end position="135"/>
    </location>
</feature>
<proteinExistence type="predicted"/>
<accession>H6RHP6</accession>
<reference evidence="2" key="1">
    <citation type="journal article" date="2012" name="Environ. Microbiol.">
        <title>Genomic content of uncultured Bacteroidetes from contrasting oceanic provinces in the North Atlantic Ocean.</title>
        <authorList>
            <person name="Gomez-Pereira P.R."/>
            <person name="Schuler M."/>
            <person name="Fuchs B.M."/>
            <person name="Bennke C."/>
            <person name="Teeling H."/>
            <person name="Waldmann J."/>
            <person name="Richter M."/>
            <person name="Barbe V."/>
            <person name="Bataille E."/>
            <person name="Glockner F.O."/>
            <person name="Amann R."/>
        </authorList>
    </citation>
    <scope>NUCLEOTIDE SEQUENCE</scope>
</reference>
<dbReference type="InterPro" id="IPR025364">
    <property type="entry name" value="DUF4268"/>
</dbReference>
<organism evidence="2">
    <name type="scientific">uncultured Flavobacteriia bacterium</name>
    <dbReference type="NCBI Taxonomy" id="212695"/>
    <lineage>
        <taxon>Bacteria</taxon>
        <taxon>Pseudomonadati</taxon>
        <taxon>Bacteroidota</taxon>
        <taxon>Flavobacteriia</taxon>
        <taxon>environmental samples</taxon>
    </lineage>
</organism>
<reference evidence="2" key="2">
    <citation type="submission" date="2012-02" db="EMBL/GenBank/DDBJ databases">
        <authorList>
            <person name="Genoscope - CEA"/>
        </authorList>
    </citation>
    <scope>NUCLEOTIDE SEQUENCE</scope>
</reference>
<protein>
    <recommendedName>
        <fullName evidence="1">DUF4268 domain-containing protein</fullName>
    </recommendedName>
</protein>
<dbReference type="EMBL" id="FO117611">
    <property type="protein sequence ID" value="CCG00557.1"/>
    <property type="molecule type" value="Genomic_DNA"/>
</dbReference>
<sequence length="141" mass="16952">MYSKVEVKALRQLFWTSFGKSFPRKWTLYNTKIKGLEFKFHFDKKSAMVCLDIDDTIERRLELWEKIQSLQAVLLENYLPNALFEEIYYIDQDKDISRVFVLLEGVSINNKNTWQQTMEFLSLSMNQFESFFEDYNSVLED</sequence>